<gene>
    <name evidence="1" type="ORF">PLBR_LOCUS1893</name>
</gene>
<keyword evidence="1" id="KW-0496">Mitochondrion</keyword>
<reference evidence="1 2" key="1">
    <citation type="submission" date="2018-03" db="EMBL/GenBank/DDBJ databases">
        <authorList>
            <person name="Fogelqvist J."/>
        </authorList>
    </citation>
    <scope>NUCLEOTIDE SEQUENCE [LARGE SCALE GENOMIC DNA]</scope>
</reference>
<dbReference type="AlphaFoldDB" id="A0A3P3Y3C3"/>
<evidence type="ECO:0000313" key="1">
    <source>
        <dbReference type="EMBL" id="SPQ94678.1"/>
    </source>
</evidence>
<dbReference type="EMBL" id="OVEO01000003">
    <property type="protein sequence ID" value="SPQ94678.1"/>
    <property type="molecule type" value="Genomic_DNA"/>
</dbReference>
<name>A0A3P3Y3C3_PLABS</name>
<organism evidence="1 2">
    <name type="scientific">Plasmodiophora brassicae</name>
    <name type="common">Clubroot disease agent</name>
    <dbReference type="NCBI Taxonomy" id="37360"/>
    <lineage>
        <taxon>Eukaryota</taxon>
        <taxon>Sar</taxon>
        <taxon>Rhizaria</taxon>
        <taxon>Endomyxa</taxon>
        <taxon>Phytomyxea</taxon>
        <taxon>Plasmodiophorida</taxon>
        <taxon>Plasmodiophoridae</taxon>
        <taxon>Plasmodiophora</taxon>
    </lineage>
</organism>
<dbReference type="Proteomes" id="UP000290189">
    <property type="component" value="Unassembled WGS sequence"/>
</dbReference>
<geneLocation type="mitochondrion" evidence="1"/>
<proteinExistence type="predicted"/>
<sequence length="120" mass="12435">MRFGSQAALVPDHGSPLFVLDPVSADLGQSAYVNKALSVLLAGTDHLTTASPSQGGVGHSHFMGVSAHSYLFSTAKTSVDINVTDSQNSLVDVNTSAVVIQGFFFRPGSAWASRALLVSA</sequence>
<accession>A0A3P3Y3C3</accession>
<protein>
    <submittedName>
        <fullName evidence="1">Uncharacterized protein</fullName>
    </submittedName>
</protein>
<evidence type="ECO:0000313" key="2">
    <source>
        <dbReference type="Proteomes" id="UP000290189"/>
    </source>
</evidence>